<dbReference type="Proteomes" id="UP001066276">
    <property type="component" value="Chromosome 7"/>
</dbReference>
<protein>
    <submittedName>
        <fullName evidence="2">Uncharacterized protein</fullName>
    </submittedName>
</protein>
<evidence type="ECO:0000313" key="2">
    <source>
        <dbReference type="EMBL" id="KAJ1125088.1"/>
    </source>
</evidence>
<keyword evidence="3" id="KW-1185">Reference proteome</keyword>
<reference evidence="2" key="1">
    <citation type="journal article" date="2022" name="bioRxiv">
        <title>Sequencing and chromosome-scale assembly of the giantPleurodeles waltlgenome.</title>
        <authorList>
            <person name="Brown T."/>
            <person name="Elewa A."/>
            <person name="Iarovenko S."/>
            <person name="Subramanian E."/>
            <person name="Araus A.J."/>
            <person name="Petzold A."/>
            <person name="Susuki M."/>
            <person name="Suzuki K.-i.T."/>
            <person name="Hayashi T."/>
            <person name="Toyoda A."/>
            <person name="Oliveira C."/>
            <person name="Osipova E."/>
            <person name="Leigh N.D."/>
            <person name="Simon A."/>
            <person name="Yun M.H."/>
        </authorList>
    </citation>
    <scope>NUCLEOTIDE SEQUENCE</scope>
    <source>
        <strain evidence="2">20211129_DDA</strain>
        <tissue evidence="2">Liver</tissue>
    </source>
</reference>
<name>A0AAV7PEW9_PLEWA</name>
<organism evidence="2 3">
    <name type="scientific">Pleurodeles waltl</name>
    <name type="common">Iberian ribbed newt</name>
    <dbReference type="NCBI Taxonomy" id="8319"/>
    <lineage>
        <taxon>Eukaryota</taxon>
        <taxon>Metazoa</taxon>
        <taxon>Chordata</taxon>
        <taxon>Craniata</taxon>
        <taxon>Vertebrata</taxon>
        <taxon>Euteleostomi</taxon>
        <taxon>Amphibia</taxon>
        <taxon>Batrachia</taxon>
        <taxon>Caudata</taxon>
        <taxon>Salamandroidea</taxon>
        <taxon>Salamandridae</taxon>
        <taxon>Pleurodelinae</taxon>
        <taxon>Pleurodeles</taxon>
    </lineage>
</organism>
<evidence type="ECO:0000313" key="3">
    <source>
        <dbReference type="Proteomes" id="UP001066276"/>
    </source>
</evidence>
<sequence length="88" mass="9668">MGLPRVGYRPRIPGRGETRQDCRWRGGRRPAGLRVRARGETRPCGPRWTSWSCRGAAAPRWMTDGARPRDGGRATPPTPETQMSGGGP</sequence>
<feature type="compositionally biased region" description="Basic and acidic residues" evidence="1">
    <location>
        <begin position="14"/>
        <end position="24"/>
    </location>
</feature>
<dbReference type="EMBL" id="JANPWB010000011">
    <property type="protein sequence ID" value="KAJ1125088.1"/>
    <property type="molecule type" value="Genomic_DNA"/>
</dbReference>
<feature type="region of interest" description="Disordered" evidence="1">
    <location>
        <begin position="1"/>
        <end position="88"/>
    </location>
</feature>
<evidence type="ECO:0000256" key="1">
    <source>
        <dbReference type="SAM" id="MobiDB-lite"/>
    </source>
</evidence>
<dbReference type="AlphaFoldDB" id="A0AAV7PEW9"/>
<comment type="caution">
    <text evidence="2">The sequence shown here is derived from an EMBL/GenBank/DDBJ whole genome shotgun (WGS) entry which is preliminary data.</text>
</comment>
<proteinExistence type="predicted"/>
<accession>A0AAV7PEW9</accession>
<gene>
    <name evidence="2" type="ORF">NDU88_003526</name>
</gene>